<proteinExistence type="predicted"/>
<feature type="compositionally biased region" description="Low complexity" evidence="1">
    <location>
        <begin position="484"/>
        <end position="494"/>
    </location>
</feature>
<dbReference type="AlphaFoldDB" id="A0A6A4GZM4"/>
<feature type="compositionally biased region" description="Basic residues" evidence="1">
    <location>
        <begin position="524"/>
        <end position="537"/>
    </location>
</feature>
<reference evidence="2" key="1">
    <citation type="journal article" date="2019" name="Environ. Microbiol.">
        <title>Fungal ecological strategies reflected in gene transcription - a case study of two litter decomposers.</title>
        <authorList>
            <person name="Barbi F."/>
            <person name="Kohler A."/>
            <person name="Barry K."/>
            <person name="Baskaran P."/>
            <person name="Daum C."/>
            <person name="Fauchery L."/>
            <person name="Ihrmark K."/>
            <person name="Kuo A."/>
            <person name="LaButti K."/>
            <person name="Lipzen A."/>
            <person name="Morin E."/>
            <person name="Grigoriev I.V."/>
            <person name="Henrissat B."/>
            <person name="Lindahl B."/>
            <person name="Martin F."/>
        </authorList>
    </citation>
    <scope>NUCLEOTIDE SEQUENCE</scope>
    <source>
        <strain evidence="2">JB14</strain>
    </source>
</reference>
<dbReference type="Proteomes" id="UP000799118">
    <property type="component" value="Unassembled WGS sequence"/>
</dbReference>
<feature type="compositionally biased region" description="Basic and acidic residues" evidence="1">
    <location>
        <begin position="385"/>
        <end position="398"/>
    </location>
</feature>
<feature type="region of interest" description="Disordered" evidence="1">
    <location>
        <begin position="123"/>
        <end position="194"/>
    </location>
</feature>
<protein>
    <submittedName>
        <fullName evidence="2">Uncharacterized protein</fullName>
    </submittedName>
</protein>
<evidence type="ECO:0000313" key="3">
    <source>
        <dbReference type="Proteomes" id="UP000799118"/>
    </source>
</evidence>
<evidence type="ECO:0000256" key="1">
    <source>
        <dbReference type="SAM" id="MobiDB-lite"/>
    </source>
</evidence>
<feature type="compositionally biased region" description="Low complexity" evidence="1">
    <location>
        <begin position="355"/>
        <end position="367"/>
    </location>
</feature>
<sequence length="637" mass="69308">MYRNVSSPIFDAPEFPTLRRVKPLPKRRKTSVSVISPDDKGLGPGSPRMLVAESNGVPHSLHMPGLPPIPLSLPGPNATAEELLAHADALQSYYLPILDAAAANISAVADGFANAVAVEPDMLGNGMHNLSLRDRDRDDESDRGDGDGDYIDHLQQPGNTKKRKVPANISRLQGAAQDGEDETEESLDLHDGTLTMGIPTGIEETESQIPCRLPSASYLVAKQKSRLSAATLAGLQHKETLKVRKRQLAAVLGALSHGDTLALDQALSGTYPFPSSGIDATGAKQAPKIRLSKRTGPRMARRVKAALPFLRSDFTFVCHSATADRLSATKQEVATLRRRFENELARQASRAAAASRAVARASASPAKSSKKRGDRARTTTTGTKKLRDQPAEFLDPSRDTTMPMPVPVPSNTKTQGRGKKKKRSALANASNPHHLRNYVPSRLPYSDGANQANANAHANDLGPFPLRFLSAEIPPRRGKRSSSRTRAQAQAQQSLNNPADEWVCVFCEYELFFGDDGEYRKAVRRRKSVLKRRRRARERAAAAASGTKAKFPSSTSTQATAKKTRQEDEEEDGDDDVDYEPLLVRDNSVVLFKDEKADPSISNLSSFSTTNMSQTVLVVETAKTPHDSTADCKQESR</sequence>
<feature type="compositionally biased region" description="Acidic residues" evidence="1">
    <location>
        <begin position="567"/>
        <end position="579"/>
    </location>
</feature>
<feature type="compositionally biased region" description="Basic and acidic residues" evidence="1">
    <location>
        <begin position="131"/>
        <end position="152"/>
    </location>
</feature>
<feature type="region of interest" description="Disordered" evidence="1">
    <location>
        <begin position="524"/>
        <end position="579"/>
    </location>
</feature>
<feature type="compositionally biased region" description="Low complexity" evidence="1">
    <location>
        <begin position="541"/>
        <end position="561"/>
    </location>
</feature>
<organism evidence="2 3">
    <name type="scientific">Gymnopus androsaceus JB14</name>
    <dbReference type="NCBI Taxonomy" id="1447944"/>
    <lineage>
        <taxon>Eukaryota</taxon>
        <taxon>Fungi</taxon>
        <taxon>Dikarya</taxon>
        <taxon>Basidiomycota</taxon>
        <taxon>Agaricomycotina</taxon>
        <taxon>Agaricomycetes</taxon>
        <taxon>Agaricomycetidae</taxon>
        <taxon>Agaricales</taxon>
        <taxon>Marasmiineae</taxon>
        <taxon>Omphalotaceae</taxon>
        <taxon>Gymnopus</taxon>
    </lineage>
</organism>
<feature type="region of interest" description="Disordered" evidence="1">
    <location>
        <begin position="355"/>
        <end position="440"/>
    </location>
</feature>
<dbReference type="EMBL" id="ML769657">
    <property type="protein sequence ID" value="KAE9390447.1"/>
    <property type="molecule type" value="Genomic_DNA"/>
</dbReference>
<feature type="region of interest" description="Disordered" evidence="1">
    <location>
        <begin position="475"/>
        <end position="495"/>
    </location>
</feature>
<evidence type="ECO:0000313" key="2">
    <source>
        <dbReference type="EMBL" id="KAE9390447.1"/>
    </source>
</evidence>
<name>A0A6A4GZM4_9AGAR</name>
<keyword evidence="3" id="KW-1185">Reference proteome</keyword>
<accession>A0A6A4GZM4</accession>
<gene>
    <name evidence="2" type="ORF">BT96DRAFT_959787</name>
</gene>
<dbReference type="OrthoDB" id="2507488at2759"/>